<evidence type="ECO:0000256" key="1">
    <source>
        <dbReference type="SAM" id="Phobius"/>
    </source>
</evidence>
<reference evidence="2" key="1">
    <citation type="journal article" date="2018" name="Genome Biol.">
        <title>SKESA: strategic k-mer extension for scrupulous assemblies.</title>
        <authorList>
            <person name="Souvorov A."/>
            <person name="Agarwala R."/>
            <person name="Lipman D.J."/>
        </authorList>
    </citation>
    <scope>NUCLEOTIDE SEQUENCE</scope>
    <source>
        <strain evidence="2">BCW_2640</strain>
    </source>
</reference>
<reference evidence="2" key="2">
    <citation type="submission" date="2018-07" db="EMBL/GenBank/DDBJ databases">
        <authorList>
            <consortium name="NCBI Pathogen Detection Project"/>
        </authorList>
    </citation>
    <scope>NUCLEOTIDE SEQUENCE</scope>
    <source>
        <strain evidence="2">BCW_2640</strain>
    </source>
</reference>
<name>A0A5I2XB15_SALET</name>
<organism evidence="2">
    <name type="scientific">Salmonella enterica subsp. enterica serovar Ank</name>
    <dbReference type="NCBI Taxonomy" id="1173578"/>
    <lineage>
        <taxon>Bacteria</taxon>
        <taxon>Pseudomonadati</taxon>
        <taxon>Pseudomonadota</taxon>
        <taxon>Gammaproteobacteria</taxon>
        <taxon>Enterobacterales</taxon>
        <taxon>Enterobacteriaceae</taxon>
        <taxon>Salmonella</taxon>
    </lineage>
</organism>
<sequence length="64" mass="7330">MTDLLVNANGQMLEGNGALFLLVFIVFAFFSFLFSFVAVMAFIIFLRITHYFRRTLSAIRSSRS</sequence>
<gene>
    <name evidence="2" type="ORF">G3V02_000953</name>
</gene>
<protein>
    <submittedName>
        <fullName evidence="2">Uncharacterized protein</fullName>
    </submittedName>
</protein>
<keyword evidence="1" id="KW-1133">Transmembrane helix</keyword>
<feature type="transmembrane region" description="Helical" evidence="1">
    <location>
        <begin position="20"/>
        <end position="46"/>
    </location>
</feature>
<keyword evidence="1" id="KW-0812">Transmembrane</keyword>
<proteinExistence type="predicted"/>
<dbReference type="EMBL" id="DAARBX010000003">
    <property type="protein sequence ID" value="HAE1792292.1"/>
    <property type="molecule type" value="Genomic_DNA"/>
</dbReference>
<accession>A0A5I2XB15</accession>
<comment type="caution">
    <text evidence="2">The sequence shown here is derived from an EMBL/GenBank/DDBJ whole genome shotgun (WGS) entry which is preliminary data.</text>
</comment>
<evidence type="ECO:0000313" key="2">
    <source>
        <dbReference type="EMBL" id="HAE1792292.1"/>
    </source>
</evidence>
<keyword evidence="1" id="KW-0472">Membrane</keyword>
<dbReference type="AlphaFoldDB" id="A0A5I2XB15"/>